<evidence type="ECO:0000313" key="2">
    <source>
        <dbReference type="Proteomes" id="UP000216189"/>
    </source>
</evidence>
<dbReference type="RefSeq" id="WP_094448955.1">
    <property type="nucleotide sequence ID" value="NZ_CP091801.1"/>
</dbReference>
<organism evidence="1 2">
    <name type="scientific">Segatella bryantii</name>
    <name type="common">Prevotella bryantii</name>
    <dbReference type="NCBI Taxonomy" id="77095"/>
    <lineage>
        <taxon>Bacteria</taxon>
        <taxon>Pseudomonadati</taxon>
        <taxon>Bacteroidota</taxon>
        <taxon>Bacteroidia</taxon>
        <taxon>Bacteroidales</taxon>
        <taxon>Prevotellaceae</taxon>
        <taxon>Segatella</taxon>
    </lineage>
</organism>
<protein>
    <recommendedName>
        <fullName evidence="3">Lipoprotein</fullName>
    </recommendedName>
</protein>
<dbReference type="Proteomes" id="UP000216189">
    <property type="component" value="Unassembled WGS sequence"/>
</dbReference>
<dbReference type="PROSITE" id="PS51257">
    <property type="entry name" value="PROKAR_LIPOPROTEIN"/>
    <property type="match status" value="1"/>
</dbReference>
<sequence length="544" mass="61660">MKKRIALHVAAATVLFGTTMFTSCSKDDMAGIDNLTNANSEVVISPVKETQIQAFSKGNLLNASKVIRYAAYQGDAQVNVNYFKVIDQNMSDDQLLSQRPDYYAYRNNAPKTTDRGEQVSTDEYNFVINYIKEHPNEGSKECDLEKYFIQNVGSSFDSYTTTPDQNGKTEIVKGGEKMDYLTIGGIHFLDYNASNGPRALVLGIRADQSPTYRDSYSDNNNVKEDKYKFYKITYNNETNWYLCFDYTTQKHDGKNGTVGKSHAGDGVYNDWVVKLTPADGSKITPNPDPTSVTVNKGEVEVNLAFNAPKTTDDYISSHLSIHVRDTADVEVFIPINQKYYCTEDDMYIVKNHDKVDETFKYAHKTQTWKIANIDVVLTVAYEPNGIRITTNGICAAVLQELRKTYHDGITFEVWNYYNSEIDENGQTKSLDRDFYLDLLKKEGSQPTITFKSDNVYQYTNAFGKDKDDWTSEGTPYTKVNELAVEVKLLNTPYTEQNDWEEKIGNNKVEMIFTNDNIYKDLIEKGIQPLPAAAYINAIDEAISK</sequence>
<comment type="caution">
    <text evidence="1">The sequence shown here is derived from an EMBL/GenBank/DDBJ whole genome shotgun (WGS) entry which is preliminary data.</text>
</comment>
<gene>
    <name evidence="1" type="ORF">CIK91_11615</name>
</gene>
<reference evidence="1 2" key="1">
    <citation type="submission" date="2017-08" db="EMBL/GenBank/DDBJ databases">
        <title>Comparative genomics of non-oral Prevotella species.</title>
        <authorList>
            <person name="Accetto T."/>
            <person name="Nograsek B."/>
            <person name="Avgustin G."/>
        </authorList>
    </citation>
    <scope>NUCLEOTIDE SEQUENCE [LARGE SCALE GENOMIC DNA]</scope>
    <source>
        <strain evidence="1 2">TC1-1</strain>
    </source>
</reference>
<evidence type="ECO:0000313" key="1">
    <source>
        <dbReference type="EMBL" id="OYP53707.1"/>
    </source>
</evidence>
<dbReference type="EMBL" id="NPJF01000058">
    <property type="protein sequence ID" value="OYP53707.1"/>
    <property type="molecule type" value="Genomic_DNA"/>
</dbReference>
<proteinExistence type="predicted"/>
<name>A0ABX4EI39_SEGBR</name>
<accession>A0ABX4EI39</accession>
<keyword evidence="2" id="KW-1185">Reference proteome</keyword>
<evidence type="ECO:0008006" key="3">
    <source>
        <dbReference type="Google" id="ProtNLM"/>
    </source>
</evidence>